<proteinExistence type="predicted"/>
<evidence type="ECO:0008006" key="2">
    <source>
        <dbReference type="Google" id="ProtNLM"/>
    </source>
</evidence>
<sequence>MDNYKYSQKWFFGSEIIHKLLDFVDSSKINKILEIGCFEGISSVFFADNLLNNNESKLICVDPFLTINNNDHQIFFNNPVEQNFDYNIAHSKNSSKITVNKIISDNFFEKNIDMFNFIYIDGCHQLDYIERDMRNSFAVLENNGIMWMDDYRGGNGDGSIKQTMDKVLESLSGRYEVIHIGYQLAIRKLH</sequence>
<dbReference type="Gene3D" id="3.40.50.150">
    <property type="entry name" value="Vaccinia Virus protein VP39"/>
    <property type="match status" value="1"/>
</dbReference>
<dbReference type="EMBL" id="MN739677">
    <property type="protein sequence ID" value="QHT20274.1"/>
    <property type="molecule type" value="Genomic_DNA"/>
</dbReference>
<organism evidence="1">
    <name type="scientific">viral metagenome</name>
    <dbReference type="NCBI Taxonomy" id="1070528"/>
    <lineage>
        <taxon>unclassified sequences</taxon>
        <taxon>metagenomes</taxon>
        <taxon>organismal metagenomes</taxon>
    </lineage>
</organism>
<protein>
    <recommendedName>
        <fullName evidence="2">Methyltransferase</fullName>
    </recommendedName>
</protein>
<dbReference type="AlphaFoldDB" id="A0A6C0DUH6"/>
<evidence type="ECO:0000313" key="1">
    <source>
        <dbReference type="EMBL" id="QHT20274.1"/>
    </source>
</evidence>
<accession>A0A6C0DUH6</accession>
<reference evidence="1" key="1">
    <citation type="journal article" date="2020" name="Nature">
        <title>Giant virus diversity and host interactions through global metagenomics.</title>
        <authorList>
            <person name="Schulz F."/>
            <person name="Roux S."/>
            <person name="Paez-Espino D."/>
            <person name="Jungbluth S."/>
            <person name="Walsh D.A."/>
            <person name="Denef V.J."/>
            <person name="McMahon K.D."/>
            <person name="Konstantinidis K.T."/>
            <person name="Eloe-Fadrosh E.A."/>
            <person name="Kyrpides N.C."/>
            <person name="Woyke T."/>
        </authorList>
    </citation>
    <scope>NUCLEOTIDE SEQUENCE</scope>
    <source>
        <strain evidence="1">GVMAG-M-3300023174-60</strain>
    </source>
</reference>
<dbReference type="Pfam" id="PF13578">
    <property type="entry name" value="Methyltransf_24"/>
    <property type="match status" value="1"/>
</dbReference>
<name>A0A6C0DUH6_9ZZZZ</name>
<dbReference type="InterPro" id="IPR029063">
    <property type="entry name" value="SAM-dependent_MTases_sf"/>
</dbReference>
<dbReference type="SUPFAM" id="SSF53335">
    <property type="entry name" value="S-adenosyl-L-methionine-dependent methyltransferases"/>
    <property type="match status" value="1"/>
</dbReference>